<gene>
    <name evidence="2" type="ORF">A8C32_14550</name>
</gene>
<evidence type="ECO:0000313" key="2">
    <source>
        <dbReference type="EMBL" id="OEK09100.1"/>
    </source>
</evidence>
<keyword evidence="1" id="KW-1133">Transmembrane helix</keyword>
<feature type="transmembrane region" description="Helical" evidence="1">
    <location>
        <begin position="7"/>
        <end position="27"/>
    </location>
</feature>
<keyword evidence="1" id="KW-0472">Membrane</keyword>
<keyword evidence="1" id="KW-0812">Transmembrane</keyword>
<evidence type="ECO:0008006" key="4">
    <source>
        <dbReference type="Google" id="ProtNLM"/>
    </source>
</evidence>
<sequence>MLNKNPFLYAFLSILIIFFDFIFKNILDFDSRLVDSLSYQLTEEQIFDFLNLRKQIGWLSLVIIPLMLLLKVSLISAVINIVFVFLDKDIKYKKILNIVLKAEFIFLLAILIKTVWFYVFNQDYDLNDLQYFYPLSVLNIVGYNNIQVWFIYPLQILNLFELSYWFILAYMLGKELEVNTNKSFAIVASSYGVGLVIWVGIVMFFTLNMS</sequence>
<protein>
    <recommendedName>
        <fullName evidence="4">Yip1 domain-containing protein</fullName>
    </recommendedName>
</protein>
<organism evidence="2 3">
    <name type="scientific">Flavivirga aquatica</name>
    <dbReference type="NCBI Taxonomy" id="1849968"/>
    <lineage>
        <taxon>Bacteria</taxon>
        <taxon>Pseudomonadati</taxon>
        <taxon>Bacteroidota</taxon>
        <taxon>Flavobacteriia</taxon>
        <taxon>Flavobacteriales</taxon>
        <taxon>Flavobacteriaceae</taxon>
        <taxon>Flavivirga</taxon>
    </lineage>
</organism>
<accession>A0A1E5TCM3</accession>
<dbReference type="STRING" id="1849968.A8C32_14550"/>
<dbReference type="AlphaFoldDB" id="A0A1E5TCM3"/>
<dbReference type="EMBL" id="MDJD01000014">
    <property type="protein sequence ID" value="OEK09100.1"/>
    <property type="molecule type" value="Genomic_DNA"/>
</dbReference>
<evidence type="ECO:0000256" key="1">
    <source>
        <dbReference type="SAM" id="Phobius"/>
    </source>
</evidence>
<feature type="transmembrane region" description="Helical" evidence="1">
    <location>
        <begin position="58"/>
        <end position="86"/>
    </location>
</feature>
<name>A0A1E5TCM3_9FLAO</name>
<comment type="caution">
    <text evidence="2">The sequence shown here is derived from an EMBL/GenBank/DDBJ whole genome shotgun (WGS) entry which is preliminary data.</text>
</comment>
<proteinExistence type="predicted"/>
<reference evidence="2 3" key="1">
    <citation type="submission" date="2016-05" db="EMBL/GenBank/DDBJ databases">
        <title>Draft Genome Sequence of Algibacter sp. Strain SK-16 Isolated from the Surface Water of Aburatsubo Inlet.</title>
        <authorList>
            <person name="Wong S.-K."/>
            <person name="Yoshizawa S."/>
            <person name="Nakajima Y."/>
            <person name="Ogura Y."/>
            <person name="Tetsuya H."/>
            <person name="Hamasaki K."/>
        </authorList>
    </citation>
    <scope>NUCLEOTIDE SEQUENCE [LARGE SCALE GENOMIC DNA]</scope>
    <source>
        <strain evidence="2 3">SK-16</strain>
    </source>
</reference>
<evidence type="ECO:0000313" key="3">
    <source>
        <dbReference type="Proteomes" id="UP000095713"/>
    </source>
</evidence>
<feature type="transmembrane region" description="Helical" evidence="1">
    <location>
        <begin position="184"/>
        <end position="207"/>
    </location>
</feature>
<feature type="transmembrane region" description="Helical" evidence="1">
    <location>
        <begin position="149"/>
        <end position="172"/>
    </location>
</feature>
<keyword evidence="3" id="KW-1185">Reference proteome</keyword>
<feature type="transmembrane region" description="Helical" evidence="1">
    <location>
        <begin position="98"/>
        <end position="119"/>
    </location>
</feature>
<dbReference type="Proteomes" id="UP000095713">
    <property type="component" value="Unassembled WGS sequence"/>
</dbReference>